<dbReference type="AlphaFoldDB" id="A0A937JQZ4"/>
<reference evidence="2" key="1">
    <citation type="submission" date="2021-01" db="EMBL/GenBank/DDBJ databases">
        <title>WGS of actinomycetes isolated from Thailand.</title>
        <authorList>
            <person name="Thawai C."/>
        </authorList>
    </citation>
    <scope>NUCLEOTIDE SEQUENCE</scope>
    <source>
        <strain evidence="2">RCU-197</strain>
    </source>
</reference>
<dbReference type="PROSITE" id="PS51318">
    <property type="entry name" value="TAT"/>
    <property type="match status" value="1"/>
</dbReference>
<evidence type="ECO:0000313" key="2">
    <source>
        <dbReference type="EMBL" id="MBL1085107.1"/>
    </source>
</evidence>
<keyword evidence="1" id="KW-0732">Signal</keyword>
<evidence type="ECO:0008006" key="4">
    <source>
        <dbReference type="Google" id="ProtNLM"/>
    </source>
</evidence>
<keyword evidence="3" id="KW-1185">Reference proteome</keyword>
<evidence type="ECO:0000256" key="1">
    <source>
        <dbReference type="SAM" id="SignalP"/>
    </source>
</evidence>
<comment type="caution">
    <text evidence="2">The sequence shown here is derived from an EMBL/GenBank/DDBJ whole genome shotgun (WGS) entry which is preliminary data.</text>
</comment>
<dbReference type="EMBL" id="JAERRK010000014">
    <property type="protein sequence ID" value="MBL1085107.1"/>
    <property type="molecule type" value="Genomic_DNA"/>
</dbReference>
<feature type="chain" id="PRO_5037658085" description="D-alanyl-D-alanine carboxypeptidase" evidence="1">
    <location>
        <begin position="32"/>
        <end position="156"/>
    </location>
</feature>
<protein>
    <recommendedName>
        <fullName evidence="4">D-alanyl-D-alanine carboxypeptidase</fullName>
    </recommendedName>
</protein>
<organism evidence="2 3">
    <name type="scientific">Streptomyces actinomycinicus</name>
    <dbReference type="NCBI Taxonomy" id="1695166"/>
    <lineage>
        <taxon>Bacteria</taxon>
        <taxon>Bacillati</taxon>
        <taxon>Actinomycetota</taxon>
        <taxon>Actinomycetes</taxon>
        <taxon>Kitasatosporales</taxon>
        <taxon>Streptomycetaceae</taxon>
        <taxon>Streptomyces</taxon>
    </lineage>
</organism>
<dbReference type="Proteomes" id="UP000661858">
    <property type="component" value="Unassembled WGS sequence"/>
</dbReference>
<feature type="signal peptide" evidence="1">
    <location>
        <begin position="1"/>
        <end position="31"/>
    </location>
</feature>
<dbReference type="InterPro" id="IPR006311">
    <property type="entry name" value="TAT_signal"/>
</dbReference>
<name>A0A937JQZ4_9ACTN</name>
<dbReference type="RefSeq" id="WP_201839665.1">
    <property type="nucleotide sequence ID" value="NZ_JAERRK010000014.1"/>
</dbReference>
<accession>A0A937JQZ4</accession>
<gene>
    <name evidence="2" type="ORF">JK359_24585</name>
</gene>
<sequence>MANVYRRGAVWAAAAAASVLTMGAESVPAEAAPAPASSLRISCGNPELKVWYDSDQFGKYLKVWFQTPRGCPRGRRVDNLGGQIYCKSPSGHAKLVYRDNVMNAKAPAETEMKALPPKSKCKSFYAEAKVVYLVLDGHTTPVFKDTWHWNWGGYPA</sequence>
<evidence type="ECO:0000313" key="3">
    <source>
        <dbReference type="Proteomes" id="UP000661858"/>
    </source>
</evidence>
<proteinExistence type="predicted"/>